<sequence>MSDIGTGAESAVNDAVNSAANATDGPFAVYVRKARPNMREASTLQGEHWRIGILTESLIRFEWSDSGKFEDNLTQMVVNRDFGADPQFTVTHRY</sequence>
<comment type="caution">
    <text evidence="1">The sequence shown here is derived from an EMBL/GenBank/DDBJ whole genome shotgun (WGS) entry which is preliminary data.</text>
</comment>
<name>A0ABV1CCP1_9BIFI</name>
<protein>
    <submittedName>
        <fullName evidence="1">Uncharacterized protein</fullName>
    </submittedName>
</protein>
<keyword evidence="2" id="KW-1185">Reference proteome</keyword>
<evidence type="ECO:0000313" key="2">
    <source>
        <dbReference type="Proteomes" id="UP001462554"/>
    </source>
</evidence>
<accession>A0ABV1CCP1</accession>
<proteinExistence type="predicted"/>
<dbReference type="RefSeq" id="WP_186291056.1">
    <property type="nucleotide sequence ID" value="NZ_JBBMFR010000009.1"/>
</dbReference>
<evidence type="ECO:0000313" key="1">
    <source>
        <dbReference type="EMBL" id="MEQ2397630.1"/>
    </source>
</evidence>
<reference evidence="1 2" key="1">
    <citation type="submission" date="2024-03" db="EMBL/GenBank/DDBJ databases">
        <title>Human intestinal bacterial collection.</title>
        <authorList>
            <person name="Pauvert C."/>
            <person name="Hitch T.C.A."/>
            <person name="Clavel T."/>
        </authorList>
    </citation>
    <scope>NUCLEOTIDE SEQUENCE [LARGE SCALE GENOMIC DNA]</scope>
    <source>
        <strain evidence="1 2">CLA-AA-H311</strain>
    </source>
</reference>
<dbReference type="EMBL" id="JBBMFR010000009">
    <property type="protein sequence ID" value="MEQ2397630.1"/>
    <property type="molecule type" value="Genomic_DNA"/>
</dbReference>
<dbReference type="Proteomes" id="UP001462554">
    <property type="component" value="Unassembled WGS sequence"/>
</dbReference>
<gene>
    <name evidence="1" type="ORF">WMO36_07125</name>
</gene>
<organism evidence="1 2">
    <name type="scientific">Bifidobacterium hominis</name>
    <dbReference type="NCBI Taxonomy" id="3133177"/>
    <lineage>
        <taxon>Bacteria</taxon>
        <taxon>Bacillati</taxon>
        <taxon>Actinomycetota</taxon>
        <taxon>Actinomycetes</taxon>
        <taxon>Bifidobacteriales</taxon>
        <taxon>Bifidobacteriaceae</taxon>
        <taxon>Bifidobacterium</taxon>
    </lineage>
</organism>